<dbReference type="Proteomes" id="UP001496627">
    <property type="component" value="Unassembled WGS sequence"/>
</dbReference>
<comment type="caution">
    <text evidence="1">The sequence shown here is derived from an EMBL/GenBank/DDBJ whole genome shotgun (WGS) entry which is preliminary data.</text>
</comment>
<keyword evidence="2" id="KW-1185">Reference proteome</keyword>
<evidence type="ECO:0008006" key="3">
    <source>
        <dbReference type="Google" id="ProtNLM"/>
    </source>
</evidence>
<gene>
    <name evidence="1" type="ORF">ABK249_00010</name>
</gene>
<sequence length="74" mass="8594">MEIVAGRMIIPADYPELKQLVWSRDPARPIPAEEVLSIYERNWRFVDEDRLTSREADLIRDLVAEFGHGVLLKS</sequence>
<name>A0ABV0LUK9_9HYPH</name>
<accession>A0ABV0LUK9</accession>
<evidence type="ECO:0000313" key="1">
    <source>
        <dbReference type="EMBL" id="MEQ1403300.1"/>
    </source>
</evidence>
<dbReference type="RefSeq" id="WP_227702172.1">
    <property type="nucleotide sequence ID" value="NZ_JBEAAL010000001.1"/>
</dbReference>
<organism evidence="1 2">
    <name type="scientific">Neorhizobium phenanthreniclasticum</name>
    <dbReference type="NCBI Taxonomy" id="3157917"/>
    <lineage>
        <taxon>Bacteria</taxon>
        <taxon>Pseudomonadati</taxon>
        <taxon>Pseudomonadota</taxon>
        <taxon>Alphaproteobacteria</taxon>
        <taxon>Hyphomicrobiales</taxon>
        <taxon>Rhizobiaceae</taxon>
        <taxon>Rhizobium/Agrobacterium group</taxon>
        <taxon>Neorhizobium</taxon>
    </lineage>
</organism>
<protein>
    <recommendedName>
        <fullName evidence="3">Aminopeptidase</fullName>
    </recommendedName>
</protein>
<evidence type="ECO:0000313" key="2">
    <source>
        <dbReference type="Proteomes" id="UP001496627"/>
    </source>
</evidence>
<reference evidence="1 2" key="1">
    <citation type="submission" date="2024-05" db="EMBL/GenBank/DDBJ databases">
        <title>Neorhizobium sp. Rsf11, a plant growth promoting and heavy metal resistant PAH-degrader.</title>
        <authorList>
            <person name="Golubev S.N."/>
            <person name="Muratova A.Y."/>
            <person name="Markelova M.I."/>
        </authorList>
    </citation>
    <scope>NUCLEOTIDE SEQUENCE [LARGE SCALE GENOMIC DNA]</scope>
    <source>
        <strain evidence="1 2">Rsf11</strain>
    </source>
</reference>
<dbReference type="EMBL" id="JBEAAL010000001">
    <property type="protein sequence ID" value="MEQ1403300.1"/>
    <property type="molecule type" value="Genomic_DNA"/>
</dbReference>
<proteinExistence type="predicted"/>